<comment type="caution">
    <text evidence="1">The sequence shown here is derived from an EMBL/GenBank/DDBJ whole genome shotgun (WGS) entry which is preliminary data.</text>
</comment>
<evidence type="ECO:0000313" key="1">
    <source>
        <dbReference type="EMBL" id="CCU74451.1"/>
    </source>
</evidence>
<evidence type="ECO:0000313" key="2">
    <source>
        <dbReference type="Proteomes" id="UP000015441"/>
    </source>
</evidence>
<dbReference type="InParanoid" id="N1J573"/>
<dbReference type="AlphaFoldDB" id="N1J573"/>
<dbReference type="InterPro" id="IPR005198">
    <property type="entry name" value="Glyco_hydro_76"/>
</dbReference>
<dbReference type="STRING" id="546991.N1J573"/>
<dbReference type="InterPro" id="IPR008928">
    <property type="entry name" value="6-hairpin_glycosidase_sf"/>
</dbReference>
<name>N1J573_BLUG1</name>
<keyword evidence="1" id="KW-0378">Hydrolase</keyword>
<gene>
    <name evidence="1" type="ORF">BGHDH14_bgh06450</name>
</gene>
<dbReference type="Gene3D" id="1.50.10.20">
    <property type="match status" value="1"/>
</dbReference>
<dbReference type="GO" id="GO:0016787">
    <property type="term" value="F:hydrolase activity"/>
    <property type="evidence" value="ECO:0007669"/>
    <property type="project" value="UniProtKB-KW"/>
</dbReference>
<proteinExistence type="predicted"/>
<protein>
    <submittedName>
        <fullName evidence="1">Glycosyl hydrolase family 76</fullName>
    </submittedName>
</protein>
<dbReference type="Proteomes" id="UP000015441">
    <property type="component" value="Unassembled WGS sequence"/>
</dbReference>
<dbReference type="PANTHER" id="PTHR47791:SF1">
    <property type="entry name" value="ENDO MANNANASE, GH76 FAMILY (EUROFUNG)"/>
    <property type="match status" value="1"/>
</dbReference>
<organism evidence="1 2">
    <name type="scientific">Blumeria graminis f. sp. hordei (strain DH14)</name>
    <name type="common">Barley powdery mildew</name>
    <name type="synonym">Oidium monilioides f. sp. hordei</name>
    <dbReference type="NCBI Taxonomy" id="546991"/>
    <lineage>
        <taxon>Eukaryota</taxon>
        <taxon>Fungi</taxon>
        <taxon>Dikarya</taxon>
        <taxon>Ascomycota</taxon>
        <taxon>Pezizomycotina</taxon>
        <taxon>Leotiomycetes</taxon>
        <taxon>Erysiphales</taxon>
        <taxon>Erysiphaceae</taxon>
        <taxon>Blumeria</taxon>
        <taxon>Blumeria hordei</taxon>
    </lineage>
</organism>
<dbReference type="SUPFAM" id="SSF48208">
    <property type="entry name" value="Six-hairpin glycosidases"/>
    <property type="match status" value="1"/>
</dbReference>
<dbReference type="HOGENOM" id="CLU_028686_3_0_1"/>
<accession>N1J573</accession>
<dbReference type="GO" id="GO:0005975">
    <property type="term" value="P:carbohydrate metabolic process"/>
    <property type="evidence" value="ECO:0007669"/>
    <property type="project" value="InterPro"/>
</dbReference>
<dbReference type="EMBL" id="CAUH01000346">
    <property type="protein sequence ID" value="CCU74451.1"/>
    <property type="molecule type" value="Genomic_DNA"/>
</dbReference>
<dbReference type="eggNOG" id="ENOG502S9QC">
    <property type="taxonomic scope" value="Eukaryota"/>
</dbReference>
<keyword evidence="2" id="KW-1185">Reference proteome</keyword>
<dbReference type="Pfam" id="PF03663">
    <property type="entry name" value="Glyco_hydro_76"/>
    <property type="match status" value="1"/>
</dbReference>
<dbReference type="PANTHER" id="PTHR47791">
    <property type="entry name" value="MEIOTICALLY UP-REGULATED GENE 191 PROTEIN"/>
    <property type="match status" value="1"/>
</dbReference>
<dbReference type="OrthoDB" id="9984024at2759"/>
<dbReference type="InterPro" id="IPR053169">
    <property type="entry name" value="MUG_Protein"/>
</dbReference>
<sequence length="474" mass="53876">MFRFNGAATQAVRSGPAVSDEIKEAQFSLRQQVKVAREKPRTSQYYTDLSSERQSEIDHAFRRLVRLANALKVTSHLHGRGFYKRVQERPEWEKAASPLNRLDQIPISILRRTRTYHKKTCMKDHRTKSLSGRGSSQNDYQDQFMTGINQLQTWYDDHNGLWDSAWWPSANIITMMADFQEHFPSKIAPITDQVFPNTLHQAPTVFPNFVNEYYDDELWWALAWIKVYDVTSNPVYLDTAAAIFEDSKDMWGQTPCGGLWWDKQHTQINAVENELYLTTAAKLANRMPSNPSPYYYLNEATKATAWFRNSGLINEHNLINDGLNIDTCSNNGNFVFSYNQGTILSGLLELTWATQDRQYANLAHTLAEASISALTDSEGILHEPCEPNVCNSDEEQFKGIFIRNVQFLFSRDANIPESNAALYKKFIQTNADSIWTRDNANGRLGLVWSGPNSEATVQTQSSALDAIVSAANVS</sequence>
<reference evidence="1 2" key="1">
    <citation type="journal article" date="2010" name="Science">
        <title>Genome expansion and gene loss in powdery mildew fungi reveal tradeoffs in extreme parasitism.</title>
        <authorList>
            <person name="Spanu P.D."/>
            <person name="Abbott J.C."/>
            <person name="Amselem J."/>
            <person name="Burgis T.A."/>
            <person name="Soanes D.M."/>
            <person name="Stueber K."/>
            <person name="Ver Loren van Themaat E."/>
            <person name="Brown J.K.M."/>
            <person name="Butcher S.A."/>
            <person name="Gurr S.J."/>
            <person name="Lebrun M.-H."/>
            <person name="Ridout C.J."/>
            <person name="Schulze-Lefert P."/>
            <person name="Talbot N.J."/>
            <person name="Ahmadinejad N."/>
            <person name="Ametz C."/>
            <person name="Barton G.R."/>
            <person name="Benjdia M."/>
            <person name="Bidzinski P."/>
            <person name="Bindschedler L.V."/>
            <person name="Both M."/>
            <person name="Brewer M.T."/>
            <person name="Cadle-Davidson L."/>
            <person name="Cadle-Davidson M.M."/>
            <person name="Collemare J."/>
            <person name="Cramer R."/>
            <person name="Frenkel O."/>
            <person name="Godfrey D."/>
            <person name="Harriman J."/>
            <person name="Hoede C."/>
            <person name="King B.C."/>
            <person name="Klages S."/>
            <person name="Kleemann J."/>
            <person name="Knoll D."/>
            <person name="Koti P.S."/>
            <person name="Kreplak J."/>
            <person name="Lopez-Ruiz F.J."/>
            <person name="Lu X."/>
            <person name="Maekawa T."/>
            <person name="Mahanil S."/>
            <person name="Micali C."/>
            <person name="Milgroom M.G."/>
            <person name="Montana G."/>
            <person name="Noir S."/>
            <person name="O'Connell R.J."/>
            <person name="Oberhaensli S."/>
            <person name="Parlange F."/>
            <person name="Pedersen C."/>
            <person name="Quesneville H."/>
            <person name="Reinhardt R."/>
            <person name="Rott M."/>
            <person name="Sacristan S."/>
            <person name="Schmidt S.M."/>
            <person name="Schoen M."/>
            <person name="Skamnioti P."/>
            <person name="Sommer H."/>
            <person name="Stephens A."/>
            <person name="Takahara H."/>
            <person name="Thordal-Christensen H."/>
            <person name="Vigouroux M."/>
            <person name="Wessling R."/>
            <person name="Wicker T."/>
            <person name="Panstruga R."/>
        </authorList>
    </citation>
    <scope>NUCLEOTIDE SEQUENCE [LARGE SCALE GENOMIC DNA]</scope>
    <source>
        <strain evidence="1">DH14</strain>
    </source>
</reference>